<dbReference type="Proteomes" id="UP000015380">
    <property type="component" value="Chromosome"/>
</dbReference>
<dbReference type="HOGENOM" id="CLU_3342814_0_0_6"/>
<proteinExistence type="predicted"/>
<name>S5T9Y9_9GAMM</name>
<protein>
    <submittedName>
        <fullName evidence="1">Uncharacterized protein</fullName>
    </submittedName>
</protein>
<gene>
    <name evidence="1" type="ORF">CYCME_2249</name>
</gene>
<organism evidence="1 2">
    <name type="scientific">Cycloclasticus zancles 78-ME</name>
    <dbReference type="NCBI Taxonomy" id="1198232"/>
    <lineage>
        <taxon>Bacteria</taxon>
        <taxon>Pseudomonadati</taxon>
        <taxon>Pseudomonadota</taxon>
        <taxon>Gammaproteobacteria</taxon>
        <taxon>Thiotrichales</taxon>
        <taxon>Piscirickettsiaceae</taxon>
        <taxon>Cycloclasticus</taxon>
    </lineage>
</organism>
<keyword evidence="2" id="KW-1185">Reference proteome</keyword>
<dbReference type="KEGG" id="cza:CYCME_2249"/>
<evidence type="ECO:0000313" key="2">
    <source>
        <dbReference type="Proteomes" id="UP000015380"/>
    </source>
</evidence>
<dbReference type="AlphaFoldDB" id="S5T9Y9"/>
<accession>S5T9Y9</accession>
<reference evidence="1 2" key="1">
    <citation type="submission" date="2013-05" db="EMBL/GenBank/DDBJ databases">
        <title>Between feast and famine: a lifestyle of most important marine PAH-degrading bacterium Cycloclasticus sp. 7ME.</title>
        <authorList>
            <person name="Yakimov M.M."/>
            <person name="Messina E."/>
            <person name="Genovese M."/>
            <person name="Denaro R."/>
            <person name="Crisafi F."/>
            <person name="Russo D."/>
            <person name="Cappello S."/>
            <person name="Santisi S."/>
            <person name="Smedile F."/>
            <person name="Golyshina O.V."/>
            <person name="Tran H."/>
            <person name="Pieper D.H."/>
            <person name="Golyshin P.N."/>
            <person name="Giuliano L."/>
        </authorList>
    </citation>
    <scope>NUCLEOTIDE SEQUENCE [LARGE SCALE GENOMIC DNA]</scope>
    <source>
        <strain evidence="1 2">78-ME</strain>
    </source>
</reference>
<sequence length="37" mass="3945">MLSFSVRAKGDIKIKTGSDMALDLPSLYLASKLAVFG</sequence>
<evidence type="ECO:0000313" key="1">
    <source>
        <dbReference type="EMBL" id="AGS40561.1"/>
    </source>
</evidence>
<dbReference type="EMBL" id="CP005996">
    <property type="protein sequence ID" value="AGS40561.1"/>
    <property type="molecule type" value="Genomic_DNA"/>
</dbReference>
<reference evidence="2" key="2">
    <citation type="journal article" date="2016" name="Environ. Microbiol. Rep.">
        <title>Analysis of defence systems and a conjugative IncP-1 plasmid in the marine polyaromatic hydrocarbons-degrading bacterium Cycloclasticus sp. 78-ME.</title>
        <authorList>
            <person name="Yakimov M.M."/>
            <person name="Crisafi F."/>
            <person name="Messina E."/>
            <person name="Smedile F."/>
            <person name="Lopatina A."/>
            <person name="Denaro R."/>
            <person name="Pieper D.H."/>
            <person name="Golyshin P.N."/>
            <person name="Giuliano L."/>
        </authorList>
    </citation>
    <scope>NUCLEOTIDE SEQUENCE [LARGE SCALE GENOMIC DNA]</scope>
    <source>
        <strain evidence="2">78-ME</strain>
    </source>
</reference>